<sequence>MTACRHAFDSAVVRSPVLPIGTSCCILFTKGNDKTASTCSPSRVGSQASFQIFVDSPFLILQLVPSSSELCAFQMLCLVKEGPITAWKPSGPFPMKKEVAILRGNCSSLDLIRPSIQLESVREFR</sequence>
<gene>
    <name evidence="2" type="primary">LOC107916901</name>
</gene>
<proteinExistence type="predicted"/>
<dbReference type="RefSeq" id="XP_040968725.1">
    <property type="nucleotide sequence ID" value="XM_041112791.1"/>
</dbReference>
<name>A0ABM3BNU0_GOSHI</name>
<evidence type="ECO:0000313" key="1">
    <source>
        <dbReference type="Proteomes" id="UP000818029"/>
    </source>
</evidence>
<dbReference type="GeneID" id="107916901"/>
<accession>A0ABM3BNU0</accession>
<organism evidence="1 2">
    <name type="scientific">Gossypium hirsutum</name>
    <name type="common">Upland cotton</name>
    <name type="synonym">Gossypium mexicanum</name>
    <dbReference type="NCBI Taxonomy" id="3635"/>
    <lineage>
        <taxon>Eukaryota</taxon>
        <taxon>Viridiplantae</taxon>
        <taxon>Streptophyta</taxon>
        <taxon>Embryophyta</taxon>
        <taxon>Tracheophyta</taxon>
        <taxon>Spermatophyta</taxon>
        <taxon>Magnoliopsida</taxon>
        <taxon>eudicotyledons</taxon>
        <taxon>Gunneridae</taxon>
        <taxon>Pentapetalae</taxon>
        <taxon>rosids</taxon>
        <taxon>malvids</taxon>
        <taxon>Malvales</taxon>
        <taxon>Malvaceae</taxon>
        <taxon>Malvoideae</taxon>
        <taxon>Gossypium</taxon>
    </lineage>
</organism>
<reference evidence="1" key="1">
    <citation type="journal article" date="2020" name="Nat. Genet.">
        <title>Genomic diversifications of five Gossypium allopolyploid species and their impact on cotton improvement.</title>
        <authorList>
            <person name="Chen Z.J."/>
            <person name="Sreedasyam A."/>
            <person name="Ando A."/>
            <person name="Song Q."/>
            <person name="De Santiago L.M."/>
            <person name="Hulse-Kemp A.M."/>
            <person name="Ding M."/>
            <person name="Ye W."/>
            <person name="Kirkbride R.C."/>
            <person name="Jenkins J."/>
            <person name="Plott C."/>
            <person name="Lovell J."/>
            <person name="Lin Y.M."/>
            <person name="Vaughn R."/>
            <person name="Liu B."/>
            <person name="Simpson S."/>
            <person name="Scheffler B.E."/>
            <person name="Wen L."/>
            <person name="Saski C.A."/>
            <person name="Grover C.E."/>
            <person name="Hu G."/>
            <person name="Conover J.L."/>
            <person name="Carlson J.W."/>
            <person name="Shu S."/>
            <person name="Boston L.B."/>
            <person name="Williams M."/>
            <person name="Peterson D.G."/>
            <person name="McGee K."/>
            <person name="Jones D.C."/>
            <person name="Wendel J.F."/>
            <person name="Stelly D.M."/>
            <person name="Grimwood J."/>
            <person name="Schmutz J."/>
        </authorList>
    </citation>
    <scope>NUCLEOTIDE SEQUENCE [LARGE SCALE GENOMIC DNA]</scope>
    <source>
        <strain evidence="1">cv. TM-1</strain>
    </source>
</reference>
<reference evidence="2" key="2">
    <citation type="submission" date="2025-08" db="UniProtKB">
        <authorList>
            <consortium name="RefSeq"/>
        </authorList>
    </citation>
    <scope>IDENTIFICATION</scope>
</reference>
<evidence type="ECO:0000313" key="2">
    <source>
        <dbReference type="RefSeq" id="XP_040968725.1"/>
    </source>
</evidence>
<protein>
    <submittedName>
        <fullName evidence="2">Uncharacterized protein isoform X2</fullName>
    </submittedName>
</protein>
<keyword evidence="1" id="KW-1185">Reference proteome</keyword>
<dbReference type="Proteomes" id="UP000818029">
    <property type="component" value="Chromosome A01"/>
</dbReference>